<name>A0A917P7M4_9DEIO</name>
<protein>
    <recommendedName>
        <fullName evidence="1">Glycoside hydrolase family 19 catalytic domain-containing protein</fullName>
    </recommendedName>
</protein>
<dbReference type="Gene3D" id="1.10.530.10">
    <property type="match status" value="1"/>
</dbReference>
<organism evidence="2 3">
    <name type="scientific">Deinococcus aquiradiocola</name>
    <dbReference type="NCBI Taxonomy" id="393059"/>
    <lineage>
        <taxon>Bacteria</taxon>
        <taxon>Thermotogati</taxon>
        <taxon>Deinococcota</taxon>
        <taxon>Deinococci</taxon>
        <taxon>Deinococcales</taxon>
        <taxon>Deinococcaceae</taxon>
        <taxon>Deinococcus</taxon>
    </lineage>
</organism>
<dbReference type="GO" id="GO:0016998">
    <property type="term" value="P:cell wall macromolecule catabolic process"/>
    <property type="evidence" value="ECO:0007669"/>
    <property type="project" value="InterPro"/>
</dbReference>
<accession>A0A917P7M4</accession>
<dbReference type="Proteomes" id="UP000635726">
    <property type="component" value="Unassembled WGS sequence"/>
</dbReference>
<reference evidence="2" key="1">
    <citation type="journal article" date="2014" name="Int. J. Syst. Evol. Microbiol.">
        <title>Complete genome sequence of Corynebacterium casei LMG S-19264T (=DSM 44701T), isolated from a smear-ripened cheese.</title>
        <authorList>
            <consortium name="US DOE Joint Genome Institute (JGI-PGF)"/>
            <person name="Walter F."/>
            <person name="Albersmeier A."/>
            <person name="Kalinowski J."/>
            <person name="Ruckert C."/>
        </authorList>
    </citation>
    <scope>NUCLEOTIDE SEQUENCE</scope>
    <source>
        <strain evidence="2">JCM 14371</strain>
    </source>
</reference>
<dbReference type="AlphaFoldDB" id="A0A917P7M4"/>
<proteinExistence type="predicted"/>
<dbReference type="EMBL" id="BMOE01000001">
    <property type="protein sequence ID" value="GGJ65448.1"/>
    <property type="molecule type" value="Genomic_DNA"/>
</dbReference>
<dbReference type="InterPro" id="IPR000726">
    <property type="entry name" value="Glyco_hydro_19_cat"/>
</dbReference>
<evidence type="ECO:0000313" key="2">
    <source>
        <dbReference type="EMBL" id="GGJ65448.1"/>
    </source>
</evidence>
<evidence type="ECO:0000313" key="3">
    <source>
        <dbReference type="Proteomes" id="UP000635726"/>
    </source>
</evidence>
<evidence type="ECO:0000259" key="1">
    <source>
        <dbReference type="Pfam" id="PF00182"/>
    </source>
</evidence>
<reference evidence="2" key="2">
    <citation type="submission" date="2020-09" db="EMBL/GenBank/DDBJ databases">
        <authorList>
            <person name="Sun Q."/>
            <person name="Ohkuma M."/>
        </authorList>
    </citation>
    <scope>NUCLEOTIDE SEQUENCE</scope>
    <source>
        <strain evidence="2">JCM 14371</strain>
    </source>
</reference>
<dbReference type="GO" id="GO:0006032">
    <property type="term" value="P:chitin catabolic process"/>
    <property type="evidence" value="ECO:0007669"/>
    <property type="project" value="InterPro"/>
</dbReference>
<sequence length="211" mass="22987">MNPMITPKLILTANSRHSSADVTATKFEAARVQYSITDPRSVAALLANGMVESSLVPQREGGSYRTADRLQLVFPSFFDPRRGGRYNAANYLQNPEGLFNLVYAGKRGNGDVASGDGFRYRGGGIIQTTFRNGYAQTGRLIGQDLERKPDLIEEIGVSVQAACAYWVTLSSGDACARRGDIAGTRRAVNGPAMLHLDEMLAVYRRLLPLLT</sequence>
<comment type="caution">
    <text evidence="2">The sequence shown here is derived from an EMBL/GenBank/DDBJ whole genome shotgun (WGS) entry which is preliminary data.</text>
</comment>
<dbReference type="RefSeq" id="WP_188960773.1">
    <property type="nucleotide sequence ID" value="NZ_BMOE01000001.1"/>
</dbReference>
<dbReference type="GO" id="GO:0004568">
    <property type="term" value="F:chitinase activity"/>
    <property type="evidence" value="ECO:0007669"/>
    <property type="project" value="InterPro"/>
</dbReference>
<dbReference type="InterPro" id="IPR023346">
    <property type="entry name" value="Lysozyme-like_dom_sf"/>
</dbReference>
<dbReference type="Pfam" id="PF00182">
    <property type="entry name" value="Glyco_hydro_19"/>
    <property type="match status" value="1"/>
</dbReference>
<gene>
    <name evidence="2" type="ORF">GCM10008939_06730</name>
</gene>
<feature type="domain" description="Glycoside hydrolase family 19 catalytic" evidence="1">
    <location>
        <begin position="116"/>
        <end position="172"/>
    </location>
</feature>
<dbReference type="SUPFAM" id="SSF53955">
    <property type="entry name" value="Lysozyme-like"/>
    <property type="match status" value="1"/>
</dbReference>
<keyword evidence="3" id="KW-1185">Reference proteome</keyword>